<dbReference type="SUPFAM" id="SSF52540">
    <property type="entry name" value="P-loop containing nucleoside triphosphate hydrolases"/>
    <property type="match status" value="1"/>
</dbReference>
<organism evidence="1 2">
    <name type="scientific">Rhodococcus daqingensis</name>
    <dbReference type="NCBI Taxonomy" id="2479363"/>
    <lineage>
        <taxon>Bacteria</taxon>
        <taxon>Bacillati</taxon>
        <taxon>Actinomycetota</taxon>
        <taxon>Actinomycetes</taxon>
        <taxon>Mycobacteriales</taxon>
        <taxon>Nocardiaceae</taxon>
        <taxon>Rhodococcus</taxon>
    </lineage>
</organism>
<dbReference type="Gene3D" id="3.40.50.300">
    <property type="entry name" value="P-loop containing nucleotide triphosphate hydrolases"/>
    <property type="match status" value="1"/>
</dbReference>
<name>A0ABW2S6C8_9NOCA</name>
<dbReference type="InterPro" id="IPR027417">
    <property type="entry name" value="P-loop_NTPase"/>
</dbReference>
<sequence>MNHTIDIATRFPRSTTKEAYERSKHQERWVFPEVICSSVTMIYGRSNVGKSYLVSSLLLSLLVEDRDFLGLQPTDKTKLWRPAILWTDPGSDEEYGDRIHTALTDVDIDVPAYHIGRTARADEWEAITDHLLAQGINFVVLDNLMGATGDTNDAAVMTTVFDGLTRLTNRGVPVVVLHHESEKGITVAGGTSMGASTAVQKSRVWIQVRQSNKRKLRGGNTVLVIQSNLLDQPQEIVTEPMAGPDYEVLKRGPWVARSDAVDDKPKQKRSQETLDENARMAAWVVENLQGVGVNQAAGRVAAEFNKSSATCKDKLTRGAVSKLLRRTGEGTSTTWEHAA</sequence>
<gene>
    <name evidence="1" type="ORF">ACFQS9_25665</name>
</gene>
<evidence type="ECO:0000313" key="2">
    <source>
        <dbReference type="Proteomes" id="UP001596484"/>
    </source>
</evidence>
<proteinExistence type="predicted"/>
<reference evidence="2" key="1">
    <citation type="journal article" date="2019" name="Int. J. Syst. Evol. Microbiol.">
        <title>The Global Catalogue of Microorganisms (GCM) 10K type strain sequencing project: providing services to taxonomists for standard genome sequencing and annotation.</title>
        <authorList>
            <consortium name="The Broad Institute Genomics Platform"/>
            <consortium name="The Broad Institute Genome Sequencing Center for Infectious Disease"/>
            <person name="Wu L."/>
            <person name="Ma J."/>
        </authorList>
    </citation>
    <scope>NUCLEOTIDE SEQUENCE [LARGE SCALE GENOMIC DNA]</scope>
    <source>
        <strain evidence="2">ICMP 19430</strain>
    </source>
</reference>
<dbReference type="Proteomes" id="UP001596484">
    <property type="component" value="Unassembled WGS sequence"/>
</dbReference>
<accession>A0ABW2S6C8</accession>
<evidence type="ECO:0000313" key="1">
    <source>
        <dbReference type="EMBL" id="MFC7451289.1"/>
    </source>
</evidence>
<comment type="caution">
    <text evidence="1">The sequence shown here is derived from an EMBL/GenBank/DDBJ whole genome shotgun (WGS) entry which is preliminary data.</text>
</comment>
<dbReference type="RefSeq" id="WP_378409363.1">
    <property type="nucleotide sequence ID" value="NZ_JBHTCS010000030.1"/>
</dbReference>
<dbReference type="EMBL" id="JBHTCS010000030">
    <property type="protein sequence ID" value="MFC7451289.1"/>
    <property type="molecule type" value="Genomic_DNA"/>
</dbReference>
<protein>
    <submittedName>
        <fullName evidence="1">AAA family ATPase</fullName>
    </submittedName>
</protein>
<keyword evidence="2" id="KW-1185">Reference proteome</keyword>
<dbReference type="Pfam" id="PF13481">
    <property type="entry name" value="AAA_25"/>
    <property type="match status" value="1"/>
</dbReference>